<protein>
    <recommendedName>
        <fullName evidence="1">non-specific serine/threonine protein kinase</fullName>
        <ecNumber evidence="1">2.7.11.1</ecNumber>
    </recommendedName>
</protein>
<feature type="binding site" evidence="10">
    <location>
        <position position="114"/>
    </location>
    <ligand>
        <name>ATP</name>
        <dbReference type="ChEBI" id="CHEBI:30616"/>
    </ligand>
</feature>
<comment type="catalytic activity">
    <reaction evidence="8">
        <text>L-threonyl-[protein] + ATP = O-phospho-L-threonyl-[protein] + ADP + H(+)</text>
        <dbReference type="Rhea" id="RHEA:46608"/>
        <dbReference type="Rhea" id="RHEA-COMP:11060"/>
        <dbReference type="Rhea" id="RHEA-COMP:11605"/>
        <dbReference type="ChEBI" id="CHEBI:15378"/>
        <dbReference type="ChEBI" id="CHEBI:30013"/>
        <dbReference type="ChEBI" id="CHEBI:30616"/>
        <dbReference type="ChEBI" id="CHEBI:61977"/>
        <dbReference type="ChEBI" id="CHEBI:456216"/>
        <dbReference type="EC" id="2.7.11.1"/>
    </reaction>
</comment>
<dbReference type="AlphaFoldDB" id="A0A4P9Z7E5"/>
<dbReference type="InterPro" id="IPR008271">
    <property type="entry name" value="Ser/Thr_kinase_AS"/>
</dbReference>
<organism evidence="14 15">
    <name type="scientific">Syncephalis pseudoplumigaleata</name>
    <dbReference type="NCBI Taxonomy" id="1712513"/>
    <lineage>
        <taxon>Eukaryota</taxon>
        <taxon>Fungi</taxon>
        <taxon>Fungi incertae sedis</taxon>
        <taxon>Zoopagomycota</taxon>
        <taxon>Zoopagomycotina</taxon>
        <taxon>Zoopagomycetes</taxon>
        <taxon>Zoopagales</taxon>
        <taxon>Piptocephalidaceae</taxon>
        <taxon>Syncephalis</taxon>
    </lineage>
</organism>
<sequence>MRKHCPTAQKHDERVLCGPATLPTRGCRVLDVEHELLQNVICLGFNDYYHNLFNYLNQRSIRQHQQAMPDSFKSHRVQLSLDDFQLLSQIGQGGYGQVYLARKTDTGEMCAIKKMNKRLLHKLNEVQHVLTERDVLTTSSSPWLVKLFYAFQDAECLYLAMEYVPGGDLRTLLNHSGILRDKNARFYFAEMATAVDALHQSGYIHRDLKPENFLIDATGHIKLTDFGLSNGALSQAQIETIREKYNSASHHLLIRRDSKQKRTLRMLKQNTASRAFSTVGSPDYMAPEVLSSAVGGYDHLVDYWSLGCVLFEFLAGYAPFAGATTDEVWHNIRHWERVLERPRFNNALANLNFTDEAWSLVTQLVTHREHRLSRLESIQQHPYFRRTNWHDLRAQQAPFVPKLSAPDDNTYFDDFTNPADMAAYRDVLQRQANMDAASEGNPSTPSQITFVGFTFRHQPARFVRNRVDSTACSLFSPMFAEKKKDIEQQQQQQQQHGDDHKENWSIAK</sequence>
<dbReference type="PROSITE" id="PS00107">
    <property type="entry name" value="PROTEIN_KINASE_ATP"/>
    <property type="match status" value="1"/>
</dbReference>
<dbReference type="InterPro" id="IPR017892">
    <property type="entry name" value="Pkinase_C"/>
</dbReference>
<evidence type="ECO:0000256" key="1">
    <source>
        <dbReference type="ARBA" id="ARBA00012513"/>
    </source>
</evidence>
<evidence type="ECO:0000256" key="5">
    <source>
        <dbReference type="ARBA" id="ARBA00022741"/>
    </source>
</evidence>
<accession>A0A4P9Z7E5</accession>
<evidence type="ECO:0000256" key="10">
    <source>
        <dbReference type="PROSITE-ProRule" id="PRU10141"/>
    </source>
</evidence>
<dbReference type="Pfam" id="PF00433">
    <property type="entry name" value="Pkinase_C"/>
    <property type="match status" value="1"/>
</dbReference>
<dbReference type="PROSITE" id="PS00108">
    <property type="entry name" value="PROTEIN_KINASE_ST"/>
    <property type="match status" value="1"/>
</dbReference>
<keyword evidence="2" id="KW-0723">Serine/threonine-protein kinase</keyword>
<dbReference type="EMBL" id="KZ989147">
    <property type="protein sequence ID" value="RKP27821.1"/>
    <property type="molecule type" value="Genomic_DNA"/>
</dbReference>
<evidence type="ECO:0000259" key="12">
    <source>
        <dbReference type="PROSITE" id="PS50011"/>
    </source>
</evidence>
<dbReference type="InterPro" id="IPR050236">
    <property type="entry name" value="Ser_Thr_kinase_AGC"/>
</dbReference>
<dbReference type="PANTHER" id="PTHR24356">
    <property type="entry name" value="SERINE/THREONINE-PROTEIN KINASE"/>
    <property type="match status" value="1"/>
</dbReference>
<dbReference type="InterPro" id="IPR000719">
    <property type="entry name" value="Prot_kinase_dom"/>
</dbReference>
<dbReference type="InterPro" id="IPR017441">
    <property type="entry name" value="Protein_kinase_ATP_BS"/>
</dbReference>
<dbReference type="FunFam" id="1.10.510.10:FF:000319">
    <property type="entry name" value="Non-specific serine/threonine protein kinase"/>
    <property type="match status" value="1"/>
</dbReference>
<feature type="compositionally biased region" description="Basic and acidic residues" evidence="11">
    <location>
        <begin position="496"/>
        <end position="508"/>
    </location>
</feature>
<dbReference type="PROSITE" id="PS51285">
    <property type="entry name" value="AGC_KINASE_CTER"/>
    <property type="match status" value="1"/>
</dbReference>
<reference evidence="15" key="1">
    <citation type="journal article" date="2018" name="Nat. Microbiol.">
        <title>Leveraging single-cell genomics to expand the fungal tree of life.</title>
        <authorList>
            <person name="Ahrendt S.R."/>
            <person name="Quandt C.A."/>
            <person name="Ciobanu D."/>
            <person name="Clum A."/>
            <person name="Salamov A."/>
            <person name="Andreopoulos B."/>
            <person name="Cheng J.F."/>
            <person name="Woyke T."/>
            <person name="Pelin A."/>
            <person name="Henrissat B."/>
            <person name="Reynolds N.K."/>
            <person name="Benny G.L."/>
            <person name="Smith M.E."/>
            <person name="James T.Y."/>
            <person name="Grigoriev I.V."/>
        </authorList>
    </citation>
    <scope>NUCLEOTIDE SEQUENCE [LARGE SCALE GENOMIC DNA]</scope>
    <source>
        <strain evidence="15">Benny S71-1</strain>
    </source>
</reference>
<dbReference type="Pfam" id="PF00069">
    <property type="entry name" value="Pkinase"/>
    <property type="match status" value="2"/>
</dbReference>
<dbReference type="EC" id="2.7.11.1" evidence="1"/>
<dbReference type="SMART" id="SM00220">
    <property type="entry name" value="S_TKc"/>
    <property type="match status" value="1"/>
</dbReference>
<evidence type="ECO:0000256" key="7">
    <source>
        <dbReference type="ARBA" id="ARBA00022840"/>
    </source>
</evidence>
<name>A0A4P9Z7E5_9FUNG</name>
<dbReference type="PANTHER" id="PTHR24356:SF417">
    <property type="entry name" value="CELL CYCLE PROTEIN KINASE DBF2-RELATED"/>
    <property type="match status" value="1"/>
</dbReference>
<dbReference type="Gene3D" id="1.10.510.10">
    <property type="entry name" value="Transferase(Phosphotransferase) domain 1"/>
    <property type="match status" value="1"/>
</dbReference>
<evidence type="ECO:0000313" key="15">
    <source>
        <dbReference type="Proteomes" id="UP000278143"/>
    </source>
</evidence>
<evidence type="ECO:0000259" key="13">
    <source>
        <dbReference type="PROSITE" id="PS51285"/>
    </source>
</evidence>
<keyword evidence="6 14" id="KW-0418">Kinase</keyword>
<comment type="catalytic activity">
    <reaction evidence="9">
        <text>L-seryl-[protein] + ATP = O-phospho-L-seryl-[protein] + ADP + H(+)</text>
        <dbReference type="Rhea" id="RHEA:17989"/>
        <dbReference type="Rhea" id="RHEA-COMP:9863"/>
        <dbReference type="Rhea" id="RHEA-COMP:11604"/>
        <dbReference type="ChEBI" id="CHEBI:15378"/>
        <dbReference type="ChEBI" id="CHEBI:29999"/>
        <dbReference type="ChEBI" id="CHEBI:30616"/>
        <dbReference type="ChEBI" id="CHEBI:83421"/>
        <dbReference type="ChEBI" id="CHEBI:456216"/>
        <dbReference type="EC" id="2.7.11.1"/>
    </reaction>
</comment>
<dbReference type="GO" id="GO:0005816">
    <property type="term" value="C:spindle pole body"/>
    <property type="evidence" value="ECO:0007669"/>
    <property type="project" value="UniProtKB-ARBA"/>
</dbReference>
<feature type="domain" description="AGC-kinase C-terminal" evidence="13">
    <location>
        <begin position="385"/>
        <end position="465"/>
    </location>
</feature>
<evidence type="ECO:0000256" key="6">
    <source>
        <dbReference type="ARBA" id="ARBA00022777"/>
    </source>
</evidence>
<keyword evidence="15" id="KW-1185">Reference proteome</keyword>
<dbReference type="FunFam" id="3.30.200.20:FF:000109">
    <property type="entry name" value="Non-specific serine/threonine protein kinase"/>
    <property type="match status" value="1"/>
</dbReference>
<proteinExistence type="predicted"/>
<evidence type="ECO:0000256" key="3">
    <source>
        <dbReference type="ARBA" id="ARBA00022553"/>
    </source>
</evidence>
<dbReference type="Gene3D" id="3.30.200.20">
    <property type="entry name" value="Phosphorylase Kinase, domain 1"/>
    <property type="match status" value="1"/>
</dbReference>
<dbReference type="GO" id="GO:0004674">
    <property type="term" value="F:protein serine/threonine kinase activity"/>
    <property type="evidence" value="ECO:0007669"/>
    <property type="project" value="UniProtKB-KW"/>
</dbReference>
<dbReference type="PROSITE" id="PS50011">
    <property type="entry name" value="PROTEIN_KINASE_DOM"/>
    <property type="match status" value="1"/>
</dbReference>
<gene>
    <name evidence="14" type="ORF">SYNPS1DRAFT_32348</name>
</gene>
<evidence type="ECO:0000313" key="14">
    <source>
        <dbReference type="EMBL" id="RKP27821.1"/>
    </source>
</evidence>
<evidence type="ECO:0000256" key="11">
    <source>
        <dbReference type="SAM" id="MobiDB-lite"/>
    </source>
</evidence>
<dbReference type="OrthoDB" id="18472at2759"/>
<keyword evidence="3" id="KW-0597">Phosphoprotein</keyword>
<dbReference type="InterPro" id="IPR011009">
    <property type="entry name" value="Kinase-like_dom_sf"/>
</dbReference>
<dbReference type="SMART" id="SM00133">
    <property type="entry name" value="S_TK_X"/>
    <property type="match status" value="1"/>
</dbReference>
<dbReference type="FunFam" id="1.10.510.10:FF:000141">
    <property type="entry name" value="Non-specific serine/threonine protein kinase"/>
    <property type="match status" value="1"/>
</dbReference>
<evidence type="ECO:0000256" key="4">
    <source>
        <dbReference type="ARBA" id="ARBA00022679"/>
    </source>
</evidence>
<keyword evidence="4" id="KW-0808">Transferase</keyword>
<dbReference type="InterPro" id="IPR000961">
    <property type="entry name" value="AGC-kinase_C"/>
</dbReference>
<evidence type="ECO:0000256" key="2">
    <source>
        <dbReference type="ARBA" id="ARBA00022527"/>
    </source>
</evidence>
<evidence type="ECO:0000256" key="9">
    <source>
        <dbReference type="ARBA" id="ARBA00048679"/>
    </source>
</evidence>
<keyword evidence="7 10" id="KW-0067">ATP-binding</keyword>
<feature type="region of interest" description="Disordered" evidence="11">
    <location>
        <begin position="483"/>
        <end position="508"/>
    </location>
</feature>
<dbReference type="GO" id="GO:0005524">
    <property type="term" value="F:ATP binding"/>
    <property type="evidence" value="ECO:0007669"/>
    <property type="project" value="UniProtKB-UniRule"/>
</dbReference>
<dbReference type="Proteomes" id="UP000278143">
    <property type="component" value="Unassembled WGS sequence"/>
</dbReference>
<dbReference type="GO" id="GO:0035556">
    <property type="term" value="P:intracellular signal transduction"/>
    <property type="evidence" value="ECO:0007669"/>
    <property type="project" value="TreeGrafter"/>
</dbReference>
<dbReference type="SUPFAM" id="SSF56112">
    <property type="entry name" value="Protein kinase-like (PK-like)"/>
    <property type="match status" value="1"/>
</dbReference>
<evidence type="ECO:0000256" key="8">
    <source>
        <dbReference type="ARBA" id="ARBA00047899"/>
    </source>
</evidence>
<feature type="domain" description="Protein kinase" evidence="12">
    <location>
        <begin position="84"/>
        <end position="384"/>
    </location>
</feature>
<keyword evidence="5 10" id="KW-0547">Nucleotide-binding</keyword>